<name>A0A2W4U6G8_9CYAN</name>
<evidence type="ECO:0000256" key="1">
    <source>
        <dbReference type="SAM" id="MobiDB-lite"/>
    </source>
</evidence>
<dbReference type="EMBL" id="QBMC01000074">
    <property type="protein sequence ID" value="PZO16876.1"/>
    <property type="molecule type" value="Genomic_DNA"/>
</dbReference>
<feature type="compositionally biased region" description="Basic and acidic residues" evidence="1">
    <location>
        <begin position="1"/>
        <end position="11"/>
    </location>
</feature>
<dbReference type="Proteomes" id="UP000249354">
    <property type="component" value="Unassembled WGS sequence"/>
</dbReference>
<reference evidence="3" key="1">
    <citation type="submission" date="2018-04" db="EMBL/GenBank/DDBJ databases">
        <authorList>
            <person name="Cornet L."/>
        </authorList>
    </citation>
    <scope>NUCLEOTIDE SEQUENCE [LARGE SCALE GENOMIC DNA]</scope>
</reference>
<feature type="region of interest" description="Disordered" evidence="1">
    <location>
        <begin position="1"/>
        <end position="30"/>
    </location>
</feature>
<protein>
    <submittedName>
        <fullName evidence="2">Uncharacterized protein</fullName>
    </submittedName>
</protein>
<organism evidence="2 3">
    <name type="scientific">Leptolyngbya foveolarum</name>
    <dbReference type="NCBI Taxonomy" id="47253"/>
    <lineage>
        <taxon>Bacteria</taxon>
        <taxon>Bacillati</taxon>
        <taxon>Cyanobacteriota</taxon>
        <taxon>Cyanophyceae</taxon>
        <taxon>Leptolyngbyales</taxon>
        <taxon>Leptolyngbyaceae</taxon>
        <taxon>Leptolyngbya group</taxon>
        <taxon>Leptolyngbya</taxon>
    </lineage>
</organism>
<gene>
    <name evidence="2" type="ORF">DCF25_11825</name>
</gene>
<reference evidence="2 3" key="2">
    <citation type="submission" date="2018-06" db="EMBL/GenBank/DDBJ databases">
        <title>Metagenomic assembly of (sub)arctic Cyanobacteria and their associated microbiome from non-axenic cultures.</title>
        <authorList>
            <person name="Baurain D."/>
        </authorList>
    </citation>
    <scope>NUCLEOTIDE SEQUENCE [LARGE SCALE GENOMIC DNA]</scope>
    <source>
        <strain evidence="2">ULC129bin1</strain>
    </source>
</reference>
<proteinExistence type="predicted"/>
<comment type="caution">
    <text evidence="2">The sequence shown here is derived from an EMBL/GenBank/DDBJ whole genome shotgun (WGS) entry which is preliminary data.</text>
</comment>
<evidence type="ECO:0000313" key="2">
    <source>
        <dbReference type="EMBL" id="PZO16876.1"/>
    </source>
</evidence>
<dbReference type="AlphaFoldDB" id="A0A2W4U6G8"/>
<accession>A0A2W4U6G8</accession>
<evidence type="ECO:0000313" key="3">
    <source>
        <dbReference type="Proteomes" id="UP000249354"/>
    </source>
</evidence>
<sequence>MPIRTPQRDRISQTTSQTQRRSRLDNPYWKPYRNSDNLAQQLYDLTHLVGDHTFAELKKEAAIAEILKPY</sequence>